<accession>K1PEZ9</accession>
<dbReference type="EMBL" id="JH823202">
    <property type="protein sequence ID" value="EKC17414.1"/>
    <property type="molecule type" value="Genomic_DNA"/>
</dbReference>
<dbReference type="InterPro" id="IPR042635">
    <property type="entry name" value="MEGF10/SREC1/2-like"/>
</dbReference>
<dbReference type="GO" id="GO:0005044">
    <property type="term" value="F:scavenger receptor activity"/>
    <property type="evidence" value="ECO:0007669"/>
    <property type="project" value="InterPro"/>
</dbReference>
<dbReference type="AlphaFoldDB" id="K1PEZ9"/>
<dbReference type="PANTHER" id="PTHR24043:SF8">
    <property type="entry name" value="EGF-LIKE DOMAIN-CONTAINING PROTEIN"/>
    <property type="match status" value="1"/>
</dbReference>
<dbReference type="InParanoid" id="K1PEZ9"/>
<organism evidence="2">
    <name type="scientific">Magallana gigas</name>
    <name type="common">Pacific oyster</name>
    <name type="synonym">Crassostrea gigas</name>
    <dbReference type="NCBI Taxonomy" id="29159"/>
    <lineage>
        <taxon>Eukaryota</taxon>
        <taxon>Metazoa</taxon>
        <taxon>Spiralia</taxon>
        <taxon>Lophotrochozoa</taxon>
        <taxon>Mollusca</taxon>
        <taxon>Bivalvia</taxon>
        <taxon>Autobranchia</taxon>
        <taxon>Pteriomorphia</taxon>
        <taxon>Ostreida</taxon>
        <taxon>Ostreoidea</taxon>
        <taxon>Ostreidae</taxon>
        <taxon>Magallana</taxon>
    </lineage>
</organism>
<dbReference type="PANTHER" id="PTHR24043">
    <property type="entry name" value="SCAVENGER RECEPTOR CLASS F"/>
    <property type="match status" value="1"/>
</dbReference>
<evidence type="ECO:0000313" key="2">
    <source>
        <dbReference type="EMBL" id="EKC17414.1"/>
    </source>
</evidence>
<keyword evidence="2" id="KW-0675">Receptor</keyword>
<gene>
    <name evidence="2" type="ORF">CGI_10000884</name>
</gene>
<proteinExistence type="predicted"/>
<dbReference type="Gene3D" id="2.60.120.260">
    <property type="entry name" value="Galactose-binding domain-like"/>
    <property type="match status" value="1"/>
</dbReference>
<dbReference type="HOGENOM" id="CLU_043336_2_1_1"/>
<reference evidence="2" key="1">
    <citation type="journal article" date="2012" name="Nature">
        <title>The oyster genome reveals stress adaptation and complexity of shell formation.</title>
        <authorList>
            <person name="Zhang G."/>
            <person name="Fang X."/>
            <person name="Guo X."/>
            <person name="Li L."/>
            <person name="Luo R."/>
            <person name="Xu F."/>
            <person name="Yang P."/>
            <person name="Zhang L."/>
            <person name="Wang X."/>
            <person name="Qi H."/>
            <person name="Xiong Z."/>
            <person name="Que H."/>
            <person name="Xie Y."/>
            <person name="Holland P.W."/>
            <person name="Paps J."/>
            <person name="Zhu Y."/>
            <person name="Wu F."/>
            <person name="Chen Y."/>
            <person name="Wang J."/>
            <person name="Peng C."/>
            <person name="Meng J."/>
            <person name="Yang L."/>
            <person name="Liu J."/>
            <person name="Wen B."/>
            <person name="Zhang N."/>
            <person name="Huang Z."/>
            <person name="Zhu Q."/>
            <person name="Feng Y."/>
            <person name="Mount A."/>
            <person name="Hedgecock D."/>
            <person name="Xu Z."/>
            <person name="Liu Y."/>
            <person name="Domazet-Loso T."/>
            <person name="Du Y."/>
            <person name="Sun X."/>
            <person name="Zhang S."/>
            <person name="Liu B."/>
            <person name="Cheng P."/>
            <person name="Jiang X."/>
            <person name="Li J."/>
            <person name="Fan D."/>
            <person name="Wang W."/>
            <person name="Fu W."/>
            <person name="Wang T."/>
            <person name="Wang B."/>
            <person name="Zhang J."/>
            <person name="Peng Z."/>
            <person name="Li Y."/>
            <person name="Li N."/>
            <person name="Wang J."/>
            <person name="Chen M."/>
            <person name="He Y."/>
            <person name="Tan F."/>
            <person name="Song X."/>
            <person name="Zheng Q."/>
            <person name="Huang R."/>
            <person name="Yang H."/>
            <person name="Du X."/>
            <person name="Chen L."/>
            <person name="Yang M."/>
            <person name="Gaffney P.M."/>
            <person name="Wang S."/>
            <person name="Luo L."/>
            <person name="She Z."/>
            <person name="Ming Y."/>
            <person name="Huang W."/>
            <person name="Zhang S."/>
            <person name="Huang B."/>
            <person name="Zhang Y."/>
            <person name="Qu T."/>
            <person name="Ni P."/>
            <person name="Miao G."/>
            <person name="Wang J."/>
            <person name="Wang Q."/>
            <person name="Steinberg C.E."/>
            <person name="Wang H."/>
            <person name="Li N."/>
            <person name="Qian L."/>
            <person name="Zhang G."/>
            <person name="Li Y."/>
            <person name="Yang H."/>
            <person name="Liu X."/>
            <person name="Wang J."/>
            <person name="Yin Y."/>
            <person name="Wang J."/>
        </authorList>
    </citation>
    <scope>NUCLEOTIDE SEQUENCE [LARGE SCALE GENOMIC DNA]</scope>
    <source>
        <strain evidence="2">05x7-T-G4-1.051#20</strain>
    </source>
</reference>
<evidence type="ECO:0000256" key="1">
    <source>
        <dbReference type="ARBA" id="ARBA00022536"/>
    </source>
</evidence>
<keyword evidence="1" id="KW-0245">EGF-like domain</keyword>
<dbReference type="Gene3D" id="2.170.300.10">
    <property type="entry name" value="Tie2 ligand-binding domain superfamily"/>
    <property type="match status" value="1"/>
</dbReference>
<protein>
    <submittedName>
        <fullName evidence="2">Scavenger receptor class F member 2</fullName>
    </submittedName>
</protein>
<name>K1PEZ9_MAGGI</name>
<sequence length="317" mass="34828">MAISFYTLLKGESNYNKNNGYTTRFLGYSVYVSNSTNKDHGVLCFKHTNYTRATIPNPTNVTCITHGRYVIYYNNRTHPPYPAGYDQYAFNGLCEVEVYGCPIPGYYGEDCSLSCPQNCQEGHCHIVDGTCLGCVPGYKGPTCNEKCLDQTYGLECQQICGNCKNREPCPHVNRSYLNGCASGFYGDKCKLACPDGCYGINCQEQCNINCGVPYRCDRVTGQCEGGCQVGWKGETCKTPCNNNTYGPKCSMKCGNCLYLYGEQCHHVTGQCPRGCGDGFHGDYCDQAYSSRVITPGPSICCIVMSCLTALSLSKLKS</sequence>